<evidence type="ECO:0000259" key="15">
    <source>
        <dbReference type="PROSITE" id="PS50894"/>
    </source>
</evidence>
<dbReference type="EC" id="2.7.13.3" evidence="2"/>
<feature type="domain" description="Histidine kinase" evidence="13">
    <location>
        <begin position="364"/>
        <end position="565"/>
    </location>
</feature>
<dbReference type="InterPro" id="IPR005467">
    <property type="entry name" value="His_kinase_dom"/>
</dbReference>
<feature type="modified residue" description="Phosphohistidine" evidence="12">
    <location>
        <position position="46"/>
    </location>
</feature>
<evidence type="ECO:0000256" key="1">
    <source>
        <dbReference type="ARBA" id="ARBA00000085"/>
    </source>
</evidence>
<keyword evidence="4" id="KW-0145">Chemotaxis</keyword>
<evidence type="ECO:0000256" key="8">
    <source>
        <dbReference type="ARBA" id="ARBA00022777"/>
    </source>
</evidence>
<dbReference type="InterPro" id="IPR004105">
    <property type="entry name" value="CheA-like_dim"/>
</dbReference>
<comment type="function">
    <text evidence="11">Involved in the transmission of sensory signals from the chemoreceptors to the flagellar motors. CheA is autophosphorylated; it can transfer its phosphate group to either CheB or CheY.</text>
</comment>
<dbReference type="SUPFAM" id="SSF47384">
    <property type="entry name" value="Homodimeric domain of signal transducing histidine kinase"/>
    <property type="match status" value="1"/>
</dbReference>
<dbReference type="CDD" id="cd16916">
    <property type="entry name" value="HATPase_CheA-like"/>
    <property type="match status" value="1"/>
</dbReference>
<dbReference type="SMART" id="SM00387">
    <property type="entry name" value="HATPase_c"/>
    <property type="match status" value="1"/>
</dbReference>
<gene>
    <name evidence="16" type="ORF">WNY59_13060</name>
</gene>
<evidence type="ECO:0000259" key="14">
    <source>
        <dbReference type="PROSITE" id="PS50851"/>
    </source>
</evidence>
<dbReference type="SMART" id="SM00073">
    <property type="entry name" value="HPT"/>
    <property type="match status" value="1"/>
</dbReference>
<dbReference type="SUPFAM" id="SSF50341">
    <property type="entry name" value="CheW-like"/>
    <property type="match status" value="1"/>
</dbReference>
<evidence type="ECO:0000256" key="12">
    <source>
        <dbReference type="PROSITE-ProRule" id="PRU00110"/>
    </source>
</evidence>
<evidence type="ECO:0000256" key="2">
    <source>
        <dbReference type="ARBA" id="ARBA00012438"/>
    </source>
</evidence>
<dbReference type="InterPro" id="IPR037006">
    <property type="entry name" value="CheA-like_homodim_sf"/>
</dbReference>
<keyword evidence="7" id="KW-0547">Nucleotide-binding</keyword>
<dbReference type="SMART" id="SM01231">
    <property type="entry name" value="H-kinase_dim"/>
    <property type="match status" value="1"/>
</dbReference>
<dbReference type="Gene3D" id="2.30.30.40">
    <property type="entry name" value="SH3 Domains"/>
    <property type="match status" value="1"/>
</dbReference>
<dbReference type="Pfam" id="PF01584">
    <property type="entry name" value="CheW"/>
    <property type="match status" value="1"/>
</dbReference>
<evidence type="ECO:0000259" key="13">
    <source>
        <dbReference type="PROSITE" id="PS50109"/>
    </source>
</evidence>
<evidence type="ECO:0000256" key="10">
    <source>
        <dbReference type="ARBA" id="ARBA00023012"/>
    </source>
</evidence>
<dbReference type="Gene3D" id="1.20.120.160">
    <property type="entry name" value="HPT domain"/>
    <property type="match status" value="1"/>
</dbReference>
<dbReference type="InterPro" id="IPR051315">
    <property type="entry name" value="Bact_Chemotaxis_CheA"/>
</dbReference>
<dbReference type="Gene3D" id="3.30.565.10">
    <property type="entry name" value="Histidine kinase-like ATPase, C-terminal domain"/>
    <property type="match status" value="1"/>
</dbReference>
<sequence>MNMDAIKDTYFAECGDQLAELESGLFDMSNGDTDPEIINSVFRAVHSIKGGAGAFALDDLVSFAHVFENALDVIRSDNSQSSPQRIDLLLRCADVLTDIVAVARDGGDKIPCEEITQALETEFNLEAEDENAEETVFDAVPISLDAFDFDDFGTPPKAFQIAFAPQNELYLHGHDPQRIFREVAELGTCTAKADISNVPPLDGYDPKVTNLSWNLTVETDATLSAVKTPFEWVEDFCTLEIQEPEEETFEGGADISDFLGGLDLDVDTSQFDDDVPEEAPADFGAPVDIELPEAPLELVETKEATPEASKDRQTASKPIRVDSAKVDRLINLMGEMVISQSMLTMQINDAGFASGTPAGLALVELQNLTRDIQSSVMAIRAQPIKPVFMRMSRVVREVANATGKKANLVLEGESTEVDTTVIEGLSDPLTHMIRNSVDHGIESAEKRIAAGKPEVGEIRLSASHSSGSIVIEIRDDGAGINRPKVLEIARKKGIVSQDAKLTDDEIDNLIFAPGFSTSDEITDVSGRGVGMDVVRQSIQGLGGRVLISSEPGKGSHFTLHLPLTLAILDGMLVKTSEQILVLPVTSVIETIIFNKEDVFTIGEGNRVLKLRGQLVPLIDIGHSLGFSEKTTEWENATVVVVESRKNEMSALVVDSIVGQQQVVIKSMESNYKRIPSIAAATILGSGRIALILDVDDIVSRKAKEVPVQQTPKLEKIA</sequence>
<dbReference type="EMBL" id="JBBMQO010000007">
    <property type="protein sequence ID" value="MEM5502518.1"/>
    <property type="molecule type" value="Genomic_DNA"/>
</dbReference>
<dbReference type="InterPro" id="IPR008207">
    <property type="entry name" value="Sig_transdc_His_kin_Hpt_dom"/>
</dbReference>
<dbReference type="Gene3D" id="1.10.287.560">
    <property type="entry name" value="Histidine kinase CheA-like, homodimeric domain"/>
    <property type="match status" value="1"/>
</dbReference>
<evidence type="ECO:0000256" key="5">
    <source>
        <dbReference type="ARBA" id="ARBA00022553"/>
    </source>
</evidence>
<evidence type="ECO:0000256" key="6">
    <source>
        <dbReference type="ARBA" id="ARBA00022679"/>
    </source>
</evidence>
<dbReference type="SUPFAM" id="SSF55874">
    <property type="entry name" value="ATPase domain of HSP90 chaperone/DNA topoisomerase II/histidine kinase"/>
    <property type="match status" value="1"/>
</dbReference>
<keyword evidence="8" id="KW-0418">Kinase</keyword>
<keyword evidence="6 16" id="KW-0808">Transferase</keyword>
<evidence type="ECO:0000256" key="7">
    <source>
        <dbReference type="ARBA" id="ARBA00022741"/>
    </source>
</evidence>
<evidence type="ECO:0000256" key="4">
    <source>
        <dbReference type="ARBA" id="ARBA00022500"/>
    </source>
</evidence>
<dbReference type="Pfam" id="PF02518">
    <property type="entry name" value="HATPase_c"/>
    <property type="match status" value="1"/>
</dbReference>
<dbReference type="Proteomes" id="UP001477870">
    <property type="component" value="Unassembled WGS sequence"/>
</dbReference>
<dbReference type="InterPro" id="IPR002545">
    <property type="entry name" value="CheW-lke_dom"/>
</dbReference>
<dbReference type="InterPro" id="IPR004358">
    <property type="entry name" value="Sig_transdc_His_kin-like_C"/>
</dbReference>
<name>A0ABU9T9T3_9HYPH</name>
<dbReference type="InterPro" id="IPR036061">
    <property type="entry name" value="CheW-like_dom_sf"/>
</dbReference>
<evidence type="ECO:0000256" key="9">
    <source>
        <dbReference type="ARBA" id="ARBA00022840"/>
    </source>
</evidence>
<feature type="domain" description="HPt" evidence="15">
    <location>
        <begin position="1"/>
        <end position="103"/>
    </location>
</feature>
<dbReference type="InterPro" id="IPR036097">
    <property type="entry name" value="HisK_dim/P_sf"/>
</dbReference>
<dbReference type="PROSITE" id="PS50894">
    <property type="entry name" value="HPT"/>
    <property type="match status" value="1"/>
</dbReference>
<dbReference type="InterPro" id="IPR036890">
    <property type="entry name" value="HATPase_C_sf"/>
</dbReference>
<proteinExistence type="predicted"/>
<dbReference type="Pfam" id="PF01627">
    <property type="entry name" value="Hpt"/>
    <property type="match status" value="1"/>
</dbReference>
<evidence type="ECO:0000256" key="11">
    <source>
        <dbReference type="ARBA" id="ARBA00035100"/>
    </source>
</evidence>
<dbReference type="Pfam" id="PF02895">
    <property type="entry name" value="H-kinase_dim"/>
    <property type="match status" value="1"/>
</dbReference>
<dbReference type="InterPro" id="IPR003594">
    <property type="entry name" value="HATPase_dom"/>
</dbReference>
<keyword evidence="17" id="KW-1185">Reference proteome</keyword>
<dbReference type="InterPro" id="IPR036641">
    <property type="entry name" value="HPT_dom_sf"/>
</dbReference>
<comment type="catalytic activity">
    <reaction evidence="1">
        <text>ATP + protein L-histidine = ADP + protein N-phospho-L-histidine.</text>
        <dbReference type="EC" id="2.7.13.3"/>
    </reaction>
</comment>
<dbReference type="PROSITE" id="PS50109">
    <property type="entry name" value="HIS_KIN"/>
    <property type="match status" value="1"/>
</dbReference>
<dbReference type="SUPFAM" id="SSF47226">
    <property type="entry name" value="Histidine-containing phosphotransfer domain, HPT domain"/>
    <property type="match status" value="1"/>
</dbReference>
<evidence type="ECO:0000313" key="16">
    <source>
        <dbReference type="EMBL" id="MEM5502518.1"/>
    </source>
</evidence>
<dbReference type="GO" id="GO:0004673">
    <property type="term" value="F:protein histidine kinase activity"/>
    <property type="evidence" value="ECO:0007669"/>
    <property type="project" value="UniProtKB-EC"/>
</dbReference>
<reference evidence="16 17" key="1">
    <citation type="submission" date="2024-03" db="EMBL/GenBank/DDBJ databases">
        <title>Community enrichment and isolation of bacterial strains for fucoidan degradation.</title>
        <authorList>
            <person name="Sichert A."/>
        </authorList>
    </citation>
    <scope>NUCLEOTIDE SEQUENCE [LARGE SCALE GENOMIC DNA]</scope>
    <source>
        <strain evidence="16 17">AS62</strain>
    </source>
</reference>
<organism evidence="16 17">
    <name type="scientific">Ahrensia kielensis</name>
    <dbReference type="NCBI Taxonomy" id="76980"/>
    <lineage>
        <taxon>Bacteria</taxon>
        <taxon>Pseudomonadati</taxon>
        <taxon>Pseudomonadota</taxon>
        <taxon>Alphaproteobacteria</taxon>
        <taxon>Hyphomicrobiales</taxon>
        <taxon>Ahrensiaceae</taxon>
        <taxon>Ahrensia</taxon>
    </lineage>
</organism>
<dbReference type="CDD" id="cd00731">
    <property type="entry name" value="CheA_reg"/>
    <property type="match status" value="1"/>
</dbReference>
<evidence type="ECO:0000313" key="17">
    <source>
        <dbReference type="Proteomes" id="UP001477870"/>
    </source>
</evidence>
<dbReference type="PROSITE" id="PS50851">
    <property type="entry name" value="CHEW"/>
    <property type="match status" value="1"/>
</dbReference>
<dbReference type="RefSeq" id="WP_342848815.1">
    <property type="nucleotide sequence ID" value="NZ_JBBMQO010000007.1"/>
</dbReference>
<keyword evidence="10" id="KW-0902">Two-component regulatory system</keyword>
<comment type="caution">
    <text evidence="16">The sequence shown here is derived from an EMBL/GenBank/DDBJ whole genome shotgun (WGS) entry which is preliminary data.</text>
</comment>
<feature type="domain" description="CheW-like" evidence="14">
    <location>
        <begin position="567"/>
        <end position="703"/>
    </location>
</feature>
<keyword evidence="9" id="KW-0067">ATP-binding</keyword>
<dbReference type="CDD" id="cd00088">
    <property type="entry name" value="HPT"/>
    <property type="match status" value="1"/>
</dbReference>
<protein>
    <recommendedName>
        <fullName evidence="3">Chemotaxis protein CheA</fullName>
        <ecNumber evidence="2">2.7.13.3</ecNumber>
    </recommendedName>
</protein>
<accession>A0ABU9T9T3</accession>
<dbReference type="PANTHER" id="PTHR43395:SF10">
    <property type="entry name" value="CHEMOTAXIS PROTEIN CHEA"/>
    <property type="match status" value="1"/>
</dbReference>
<keyword evidence="5 12" id="KW-0597">Phosphoprotein</keyword>
<dbReference type="PANTHER" id="PTHR43395">
    <property type="entry name" value="SENSOR HISTIDINE KINASE CHEA"/>
    <property type="match status" value="1"/>
</dbReference>
<evidence type="ECO:0000256" key="3">
    <source>
        <dbReference type="ARBA" id="ARBA00021495"/>
    </source>
</evidence>
<dbReference type="SMART" id="SM00260">
    <property type="entry name" value="CheW"/>
    <property type="match status" value="1"/>
</dbReference>
<dbReference type="PRINTS" id="PR00344">
    <property type="entry name" value="BCTRLSENSOR"/>
</dbReference>